<dbReference type="Gene3D" id="2.40.70.10">
    <property type="entry name" value="Acid Proteases"/>
    <property type="match status" value="1"/>
</dbReference>
<dbReference type="InterPro" id="IPR001995">
    <property type="entry name" value="Peptidase_A2_cat"/>
</dbReference>
<dbReference type="AlphaFoldDB" id="A0AAE0AJ70"/>
<reference evidence="3" key="1">
    <citation type="journal article" date="2023" name="Plant J.">
        <title>Genome sequences and population genomics provide insights into the demographic history, inbreeding, and mutation load of two 'living fossil' tree species of Dipteronia.</title>
        <authorList>
            <person name="Feng Y."/>
            <person name="Comes H.P."/>
            <person name="Chen J."/>
            <person name="Zhu S."/>
            <person name="Lu R."/>
            <person name="Zhang X."/>
            <person name="Li P."/>
            <person name="Qiu J."/>
            <person name="Olsen K.M."/>
            <person name="Qiu Y."/>
        </authorList>
    </citation>
    <scope>NUCLEOTIDE SEQUENCE</scope>
    <source>
        <strain evidence="3">NBL</strain>
    </source>
</reference>
<dbReference type="InterPro" id="IPR021109">
    <property type="entry name" value="Peptidase_aspartic_dom_sf"/>
</dbReference>
<protein>
    <recommendedName>
        <fullName evidence="2">Peptidase A2 domain-containing protein</fullName>
    </recommendedName>
</protein>
<evidence type="ECO:0000313" key="3">
    <source>
        <dbReference type="EMBL" id="KAK3218429.1"/>
    </source>
</evidence>
<keyword evidence="1" id="KW-0378">Hydrolase</keyword>
<dbReference type="InterPro" id="IPR001969">
    <property type="entry name" value="Aspartic_peptidase_AS"/>
</dbReference>
<dbReference type="GO" id="GO:0004190">
    <property type="term" value="F:aspartic-type endopeptidase activity"/>
    <property type="evidence" value="ECO:0007669"/>
    <property type="project" value="InterPro"/>
</dbReference>
<evidence type="ECO:0000256" key="1">
    <source>
        <dbReference type="ARBA" id="ARBA00022801"/>
    </source>
</evidence>
<accession>A0AAE0AJ70</accession>
<evidence type="ECO:0000313" key="4">
    <source>
        <dbReference type="Proteomes" id="UP001281410"/>
    </source>
</evidence>
<dbReference type="Proteomes" id="UP001281410">
    <property type="component" value="Unassembled WGS sequence"/>
</dbReference>
<dbReference type="Pfam" id="PF00077">
    <property type="entry name" value="RVP"/>
    <property type="match status" value="1"/>
</dbReference>
<dbReference type="PROSITE" id="PS50175">
    <property type="entry name" value="ASP_PROT_RETROV"/>
    <property type="match status" value="1"/>
</dbReference>
<keyword evidence="4" id="KW-1185">Reference proteome</keyword>
<dbReference type="GO" id="GO:0006508">
    <property type="term" value="P:proteolysis"/>
    <property type="evidence" value="ECO:0007669"/>
    <property type="project" value="InterPro"/>
</dbReference>
<feature type="domain" description="Peptidase A2" evidence="2">
    <location>
        <begin position="36"/>
        <end position="70"/>
    </location>
</feature>
<dbReference type="PROSITE" id="PS00141">
    <property type="entry name" value="ASP_PROTEASE"/>
    <property type="match status" value="1"/>
</dbReference>
<sequence length="216" mass="25266">MATKHNNYLTQAKKYKIQKWHVEIDIRISQDYNLIVNALVDTGADLNCIREALVPTQYLEKTTESLFGANRQQLEIQYKLANAKVCNEGVCYTTDFVMVKTLSQNVILGLPFLHLISPFKVTNDGIVTEYLNKEILFPFIYPLIVRDPNTLKNDCIHCDHSKNTFVPIDKYIANLNIKQQQLSYLKDDLDFERQKIRLQDKKMQEKILNFKNHIER</sequence>
<gene>
    <name evidence="3" type="ORF">Dsin_012399</name>
</gene>
<name>A0AAE0AJ70_9ROSI</name>
<comment type="caution">
    <text evidence="3">The sequence shown here is derived from an EMBL/GenBank/DDBJ whole genome shotgun (WGS) entry which is preliminary data.</text>
</comment>
<organism evidence="3 4">
    <name type="scientific">Dipteronia sinensis</name>
    <dbReference type="NCBI Taxonomy" id="43782"/>
    <lineage>
        <taxon>Eukaryota</taxon>
        <taxon>Viridiplantae</taxon>
        <taxon>Streptophyta</taxon>
        <taxon>Embryophyta</taxon>
        <taxon>Tracheophyta</taxon>
        <taxon>Spermatophyta</taxon>
        <taxon>Magnoliopsida</taxon>
        <taxon>eudicotyledons</taxon>
        <taxon>Gunneridae</taxon>
        <taxon>Pentapetalae</taxon>
        <taxon>rosids</taxon>
        <taxon>malvids</taxon>
        <taxon>Sapindales</taxon>
        <taxon>Sapindaceae</taxon>
        <taxon>Hippocastanoideae</taxon>
        <taxon>Acereae</taxon>
        <taxon>Dipteronia</taxon>
    </lineage>
</organism>
<dbReference type="SUPFAM" id="SSF50630">
    <property type="entry name" value="Acid proteases"/>
    <property type="match status" value="1"/>
</dbReference>
<proteinExistence type="predicted"/>
<evidence type="ECO:0000259" key="2">
    <source>
        <dbReference type="PROSITE" id="PS50175"/>
    </source>
</evidence>
<dbReference type="InterPro" id="IPR018061">
    <property type="entry name" value="Retropepsins"/>
</dbReference>
<dbReference type="CDD" id="cd00303">
    <property type="entry name" value="retropepsin_like"/>
    <property type="match status" value="1"/>
</dbReference>
<dbReference type="EMBL" id="JANJYJ010000004">
    <property type="protein sequence ID" value="KAK3218429.1"/>
    <property type="molecule type" value="Genomic_DNA"/>
</dbReference>